<feature type="transmembrane region" description="Helical" evidence="10">
    <location>
        <begin position="241"/>
        <end position="262"/>
    </location>
</feature>
<feature type="domain" description="Cation efflux protein transmembrane" evidence="11">
    <location>
        <begin position="41"/>
        <end position="269"/>
    </location>
</feature>
<feature type="compositionally biased region" description="Basic and acidic residues" evidence="9">
    <location>
        <begin position="181"/>
        <end position="193"/>
    </location>
</feature>
<keyword evidence="8 10" id="KW-0472">Membrane</keyword>
<dbReference type="InterPro" id="IPR050681">
    <property type="entry name" value="CDF/SLC30A"/>
</dbReference>
<gene>
    <name evidence="13" type="ORF">CUNI_LOCUS10625</name>
</gene>
<dbReference type="EMBL" id="CAJHNH020001946">
    <property type="protein sequence ID" value="CAG5125067.1"/>
    <property type="molecule type" value="Genomic_DNA"/>
</dbReference>
<keyword evidence="7" id="KW-0406">Ion transport</keyword>
<dbReference type="GO" id="GO:0005886">
    <property type="term" value="C:plasma membrane"/>
    <property type="evidence" value="ECO:0007669"/>
    <property type="project" value="TreeGrafter"/>
</dbReference>
<evidence type="ECO:0000256" key="7">
    <source>
        <dbReference type="ARBA" id="ARBA00023065"/>
    </source>
</evidence>
<dbReference type="SUPFAM" id="SSF161111">
    <property type="entry name" value="Cation efflux protein transmembrane domain-like"/>
    <property type="match status" value="1"/>
</dbReference>
<keyword evidence="5" id="KW-0864">Zinc transport</keyword>
<feature type="transmembrane region" description="Helical" evidence="10">
    <location>
        <begin position="68"/>
        <end position="88"/>
    </location>
</feature>
<dbReference type="GO" id="GO:0005385">
    <property type="term" value="F:zinc ion transmembrane transporter activity"/>
    <property type="evidence" value="ECO:0007669"/>
    <property type="project" value="TreeGrafter"/>
</dbReference>
<comment type="caution">
    <text evidence="13">The sequence shown here is derived from an EMBL/GenBank/DDBJ whole genome shotgun (WGS) entry which is preliminary data.</text>
</comment>
<dbReference type="SUPFAM" id="SSF160240">
    <property type="entry name" value="Cation efflux protein cytoplasmic domain-like"/>
    <property type="match status" value="1"/>
</dbReference>
<dbReference type="Pfam" id="PF16916">
    <property type="entry name" value="ZT_dimer"/>
    <property type="match status" value="1"/>
</dbReference>
<dbReference type="InterPro" id="IPR027469">
    <property type="entry name" value="Cation_efflux_TMD_sf"/>
</dbReference>
<evidence type="ECO:0000256" key="5">
    <source>
        <dbReference type="ARBA" id="ARBA00022906"/>
    </source>
</evidence>
<evidence type="ECO:0000256" key="6">
    <source>
        <dbReference type="ARBA" id="ARBA00022989"/>
    </source>
</evidence>
<feature type="region of interest" description="Disordered" evidence="9">
    <location>
        <begin position="177"/>
        <end position="201"/>
    </location>
</feature>
<evidence type="ECO:0008006" key="15">
    <source>
        <dbReference type="Google" id="ProtNLM"/>
    </source>
</evidence>
<dbReference type="AlphaFoldDB" id="A0A8S3Z653"/>
<feature type="transmembrane region" description="Helical" evidence="10">
    <location>
        <begin position="38"/>
        <end position="62"/>
    </location>
</feature>
<reference evidence="13" key="1">
    <citation type="submission" date="2021-04" db="EMBL/GenBank/DDBJ databases">
        <authorList>
            <consortium name="Molecular Ecology Group"/>
        </authorList>
    </citation>
    <scope>NUCLEOTIDE SEQUENCE</scope>
</reference>
<comment type="subcellular location">
    <subcellularLocation>
        <location evidence="1">Membrane</location>
        <topology evidence="1">Multi-pass membrane protein</topology>
    </subcellularLocation>
</comment>
<keyword evidence="4 10" id="KW-0812">Transmembrane</keyword>
<evidence type="ECO:0000256" key="9">
    <source>
        <dbReference type="SAM" id="MobiDB-lite"/>
    </source>
</evidence>
<protein>
    <recommendedName>
        <fullName evidence="15">Zinc transporter 2</fullName>
    </recommendedName>
</protein>
<accession>A0A8S3Z653</accession>
<dbReference type="Proteomes" id="UP000678393">
    <property type="component" value="Unassembled WGS sequence"/>
</dbReference>
<evidence type="ECO:0000313" key="14">
    <source>
        <dbReference type="Proteomes" id="UP000678393"/>
    </source>
</evidence>
<comment type="similarity">
    <text evidence="2">Belongs to the cation diffusion facilitator (CDF) transporter (TC 2.A.4) family. SLC30A subfamily.</text>
</comment>
<keyword evidence="14" id="KW-1185">Reference proteome</keyword>
<keyword evidence="6 10" id="KW-1133">Transmembrane helix</keyword>
<evidence type="ECO:0000259" key="11">
    <source>
        <dbReference type="Pfam" id="PF01545"/>
    </source>
</evidence>
<dbReference type="InterPro" id="IPR036837">
    <property type="entry name" value="Cation_efflux_CTD_sf"/>
</dbReference>
<name>A0A8S3Z653_9EUPU</name>
<proteinExistence type="inferred from homology"/>
<dbReference type="PANTHER" id="PTHR11562:SF17">
    <property type="entry name" value="RE54080P-RELATED"/>
    <property type="match status" value="1"/>
</dbReference>
<dbReference type="InterPro" id="IPR058533">
    <property type="entry name" value="Cation_efflux_TM"/>
</dbReference>
<evidence type="ECO:0000256" key="10">
    <source>
        <dbReference type="SAM" id="Phobius"/>
    </source>
</evidence>
<feature type="transmembrane region" description="Helical" evidence="10">
    <location>
        <begin position="108"/>
        <end position="127"/>
    </location>
</feature>
<organism evidence="13 14">
    <name type="scientific">Candidula unifasciata</name>
    <dbReference type="NCBI Taxonomy" id="100452"/>
    <lineage>
        <taxon>Eukaryota</taxon>
        <taxon>Metazoa</taxon>
        <taxon>Spiralia</taxon>
        <taxon>Lophotrochozoa</taxon>
        <taxon>Mollusca</taxon>
        <taxon>Gastropoda</taxon>
        <taxon>Heterobranchia</taxon>
        <taxon>Euthyneura</taxon>
        <taxon>Panpulmonata</taxon>
        <taxon>Eupulmonata</taxon>
        <taxon>Stylommatophora</taxon>
        <taxon>Helicina</taxon>
        <taxon>Helicoidea</taxon>
        <taxon>Geomitridae</taxon>
        <taxon>Candidula</taxon>
    </lineage>
</organism>
<dbReference type="Pfam" id="PF01545">
    <property type="entry name" value="Cation_efflux"/>
    <property type="match status" value="1"/>
</dbReference>
<evidence type="ECO:0000256" key="4">
    <source>
        <dbReference type="ARBA" id="ARBA00022692"/>
    </source>
</evidence>
<dbReference type="Gene3D" id="1.20.1510.10">
    <property type="entry name" value="Cation efflux protein transmembrane domain"/>
    <property type="match status" value="1"/>
</dbReference>
<evidence type="ECO:0000313" key="13">
    <source>
        <dbReference type="EMBL" id="CAG5125067.1"/>
    </source>
</evidence>
<feature type="transmembrane region" description="Helical" evidence="10">
    <location>
        <begin position="147"/>
        <end position="165"/>
    </location>
</feature>
<evidence type="ECO:0000256" key="2">
    <source>
        <dbReference type="ARBA" id="ARBA00008873"/>
    </source>
</evidence>
<dbReference type="PANTHER" id="PTHR11562">
    <property type="entry name" value="CATION EFFLUX PROTEIN/ ZINC TRANSPORTER"/>
    <property type="match status" value="1"/>
</dbReference>
<evidence type="ECO:0000259" key="12">
    <source>
        <dbReference type="Pfam" id="PF16916"/>
    </source>
</evidence>
<feature type="transmembrane region" description="Helical" evidence="10">
    <location>
        <begin position="210"/>
        <end position="235"/>
    </location>
</feature>
<keyword evidence="5" id="KW-0862">Zinc</keyword>
<dbReference type="InterPro" id="IPR002524">
    <property type="entry name" value="Cation_efflux"/>
</dbReference>
<dbReference type="InterPro" id="IPR027470">
    <property type="entry name" value="Cation_efflux_CTD"/>
</dbReference>
<keyword evidence="3" id="KW-0813">Transport</keyword>
<dbReference type="OrthoDB" id="9944568at2759"/>
<dbReference type="GO" id="GO:0010043">
    <property type="term" value="P:response to zinc ion"/>
    <property type="evidence" value="ECO:0007669"/>
    <property type="project" value="TreeGrafter"/>
</dbReference>
<evidence type="ECO:0000256" key="8">
    <source>
        <dbReference type="ARBA" id="ARBA00023136"/>
    </source>
</evidence>
<evidence type="ECO:0000256" key="3">
    <source>
        <dbReference type="ARBA" id="ARBA00022448"/>
    </source>
</evidence>
<evidence type="ECO:0000256" key="1">
    <source>
        <dbReference type="ARBA" id="ARBA00004141"/>
    </source>
</evidence>
<feature type="domain" description="Cation efflux protein cytoplasmic" evidence="12">
    <location>
        <begin position="276"/>
        <end position="347"/>
    </location>
</feature>
<dbReference type="NCBIfam" id="TIGR01297">
    <property type="entry name" value="CDF"/>
    <property type="match status" value="1"/>
</dbReference>
<sequence>MEEGMQSYQDPMYFTCRSRRHCHKPLDPSKNVVARRQLLSVTILCLLFMGIEATGGVLANSLALFSDVLHLGSDLINFLVCLSAHWLASKPMTQKMTFGYHRAEILGAFFSVIFIWVVSGVLCYIAADRIVHGHYTQVKPDEMLVTAAMGLLFNIIISSVVRIFAYNLRITSDAQPHSLHHKTESDKEEDKATQKTQQPKKPRNINVRAAFIHVIGDTIQSLGVLLSALVIKFAPSQAYKLADPICTFVFSLVVLITTMAILRDVITVFMEGVPRGIGFASLKKDLEDIDGVVTVHSLHIWALTMDTTAVSVHLVIEHLHQHDEVLAAATRLIQDKHQVHFTTIQVELFRDEMNACEDCLRFNQ</sequence>